<feature type="chain" id="PRO_5016056948" description="Secreted protein" evidence="1">
    <location>
        <begin position="23"/>
        <end position="74"/>
    </location>
</feature>
<protein>
    <recommendedName>
        <fullName evidence="4">Secreted protein</fullName>
    </recommendedName>
</protein>
<evidence type="ECO:0000313" key="2">
    <source>
        <dbReference type="EMBL" id="PZO99847.1"/>
    </source>
</evidence>
<keyword evidence="1" id="KW-0732">Signal</keyword>
<dbReference type="Proteomes" id="UP000249451">
    <property type="component" value="Unassembled WGS sequence"/>
</dbReference>
<proteinExistence type="predicted"/>
<dbReference type="EMBL" id="QFNY01000167">
    <property type="protein sequence ID" value="PZO99847.1"/>
    <property type="molecule type" value="Genomic_DNA"/>
</dbReference>
<comment type="caution">
    <text evidence="2">The sequence shown here is derived from an EMBL/GenBank/DDBJ whole genome shotgun (WGS) entry which is preliminary data.</text>
</comment>
<accession>A0A2W5B311</accession>
<organism evidence="2 3">
    <name type="scientific">Corynebacterium urealyticum</name>
    <dbReference type="NCBI Taxonomy" id="43771"/>
    <lineage>
        <taxon>Bacteria</taxon>
        <taxon>Bacillati</taxon>
        <taxon>Actinomycetota</taxon>
        <taxon>Actinomycetes</taxon>
        <taxon>Mycobacteriales</taxon>
        <taxon>Corynebacteriaceae</taxon>
        <taxon>Corynebacterium</taxon>
    </lineage>
</organism>
<gene>
    <name evidence="2" type="ORF">DI609_07485</name>
</gene>
<evidence type="ECO:0008006" key="4">
    <source>
        <dbReference type="Google" id="ProtNLM"/>
    </source>
</evidence>
<evidence type="ECO:0000256" key="1">
    <source>
        <dbReference type="SAM" id="SignalP"/>
    </source>
</evidence>
<reference evidence="2 3" key="1">
    <citation type="submission" date="2017-11" db="EMBL/GenBank/DDBJ databases">
        <title>Infants hospitalized years apart are colonized by the same room-sourced microbial strains.</title>
        <authorList>
            <person name="Brooks B."/>
            <person name="Olm M.R."/>
            <person name="Firek B.A."/>
            <person name="Baker R."/>
            <person name="Thomas B.C."/>
            <person name="Morowitz M.J."/>
            <person name="Banfield J.F."/>
        </authorList>
    </citation>
    <scope>NUCLEOTIDE SEQUENCE [LARGE SCALE GENOMIC DNA]</scope>
    <source>
        <strain evidence="2">S2_012_000_R3_87</strain>
    </source>
</reference>
<dbReference type="AlphaFoldDB" id="A0A2W5B311"/>
<evidence type="ECO:0000313" key="3">
    <source>
        <dbReference type="Proteomes" id="UP000249451"/>
    </source>
</evidence>
<sequence length="74" mass="7738">MRTSLAIATAALALFSAPVAGASETAAAAESTTVETTTVNESESTGFGFYSSFGRDFADEFRCSTSPQRWWCGG</sequence>
<name>A0A2W5B311_9CORY</name>
<feature type="signal peptide" evidence="1">
    <location>
        <begin position="1"/>
        <end position="22"/>
    </location>
</feature>